<dbReference type="EMBL" id="MHOX01000001">
    <property type="protein sequence ID" value="OGZ71727.1"/>
    <property type="molecule type" value="Genomic_DNA"/>
</dbReference>
<evidence type="ECO:0000256" key="1">
    <source>
        <dbReference type="SAM" id="Coils"/>
    </source>
</evidence>
<keyword evidence="2" id="KW-0812">Transmembrane</keyword>
<dbReference type="InterPro" id="IPR035940">
    <property type="entry name" value="CAP_sf"/>
</dbReference>
<evidence type="ECO:0000256" key="2">
    <source>
        <dbReference type="SAM" id="Phobius"/>
    </source>
</evidence>
<keyword evidence="2" id="KW-1133">Transmembrane helix</keyword>
<dbReference type="Gene3D" id="3.40.33.10">
    <property type="entry name" value="CAP"/>
    <property type="match status" value="1"/>
</dbReference>
<feature type="transmembrane region" description="Helical" evidence="2">
    <location>
        <begin position="21"/>
        <end position="37"/>
    </location>
</feature>
<dbReference type="SUPFAM" id="SSF55797">
    <property type="entry name" value="PR-1-like"/>
    <property type="match status" value="1"/>
</dbReference>
<protein>
    <recommendedName>
        <fullName evidence="3">SCP domain-containing protein</fullName>
    </recommendedName>
</protein>
<keyword evidence="2" id="KW-0472">Membrane</keyword>
<name>A0A1G2IAT8_9BACT</name>
<proteinExistence type="predicted"/>
<organism evidence="4 5">
    <name type="scientific">Candidatus Staskawiczbacteria bacterium RIFCSPLOWO2_01_FULL_33_9</name>
    <dbReference type="NCBI Taxonomy" id="1802211"/>
    <lineage>
        <taxon>Bacteria</taxon>
        <taxon>Candidatus Staskawicziibacteriota</taxon>
    </lineage>
</organism>
<dbReference type="PANTHER" id="PTHR31157">
    <property type="entry name" value="SCP DOMAIN-CONTAINING PROTEIN"/>
    <property type="match status" value="1"/>
</dbReference>
<evidence type="ECO:0000313" key="5">
    <source>
        <dbReference type="Proteomes" id="UP000176308"/>
    </source>
</evidence>
<evidence type="ECO:0000313" key="4">
    <source>
        <dbReference type="EMBL" id="OGZ71727.1"/>
    </source>
</evidence>
<dbReference type="InterPro" id="IPR014044">
    <property type="entry name" value="CAP_dom"/>
</dbReference>
<dbReference type="Pfam" id="PF00188">
    <property type="entry name" value="CAP"/>
    <property type="match status" value="1"/>
</dbReference>
<dbReference type="AlphaFoldDB" id="A0A1G2IAT8"/>
<reference evidence="4 5" key="1">
    <citation type="journal article" date="2016" name="Nat. Commun.">
        <title>Thousands of microbial genomes shed light on interconnected biogeochemical processes in an aquifer system.</title>
        <authorList>
            <person name="Anantharaman K."/>
            <person name="Brown C.T."/>
            <person name="Hug L.A."/>
            <person name="Sharon I."/>
            <person name="Castelle C.J."/>
            <person name="Probst A.J."/>
            <person name="Thomas B.C."/>
            <person name="Singh A."/>
            <person name="Wilkins M.J."/>
            <person name="Karaoz U."/>
            <person name="Brodie E.L."/>
            <person name="Williams K.H."/>
            <person name="Hubbard S.S."/>
            <person name="Banfield J.F."/>
        </authorList>
    </citation>
    <scope>NUCLEOTIDE SEQUENCE [LARGE SCALE GENOMIC DNA]</scope>
</reference>
<evidence type="ECO:0000259" key="3">
    <source>
        <dbReference type="Pfam" id="PF00188"/>
    </source>
</evidence>
<dbReference type="PANTHER" id="PTHR31157:SF1">
    <property type="entry name" value="SCP DOMAIN-CONTAINING PROTEIN"/>
    <property type="match status" value="1"/>
</dbReference>
<sequence>MIYVLAALVKNIKNVMAKTKVIILILILLALVGGFWFKDNILDIYNSASWRINKDFSDFQKTEIGSLITEVGKEVFAPPPLNIGGEKNQAVLTKAGIIIETNLQRKANGFSALFENTKLNAAALAKANDMFKNQYFEHISPSGVTPAELVQSFGYEYIATGENLILGNFKDEKELVQAWMDSPGHRANILHNRYTEIGVAIIKGDYKGNTVWIGVQEFGLPLSACSEPSESLKNQLYSYQGQLDNLNIQINEKRAQLNNTNRRSEKYNNLVDQYNALIGQYQSIVNESKPFITQYNSQVNAFNQCIAGT</sequence>
<dbReference type="CDD" id="cd05379">
    <property type="entry name" value="CAP_bacterial"/>
    <property type="match status" value="1"/>
</dbReference>
<dbReference type="Proteomes" id="UP000176308">
    <property type="component" value="Unassembled WGS sequence"/>
</dbReference>
<accession>A0A1G2IAT8</accession>
<keyword evidence="1" id="KW-0175">Coiled coil</keyword>
<gene>
    <name evidence="4" type="ORF">A2904_02100</name>
</gene>
<comment type="caution">
    <text evidence="4">The sequence shown here is derived from an EMBL/GenBank/DDBJ whole genome shotgun (WGS) entry which is preliminary data.</text>
</comment>
<feature type="domain" description="SCP" evidence="3">
    <location>
        <begin position="101"/>
        <end position="213"/>
    </location>
</feature>
<feature type="coiled-coil region" evidence="1">
    <location>
        <begin position="229"/>
        <end position="277"/>
    </location>
</feature>